<dbReference type="RefSeq" id="WP_052733671.1">
    <property type="nucleotide sequence ID" value="NZ_BBWU01000001.1"/>
</dbReference>
<keyword evidence="2" id="KW-1185">Reference proteome</keyword>
<proteinExistence type="predicted"/>
<evidence type="ECO:0008006" key="3">
    <source>
        <dbReference type="Google" id="ProtNLM"/>
    </source>
</evidence>
<evidence type="ECO:0000313" key="2">
    <source>
        <dbReference type="Proteomes" id="UP000033202"/>
    </source>
</evidence>
<dbReference type="OrthoDB" id="7190053at2"/>
<organism evidence="1 2">
    <name type="scientific">Sphingomonas changbaiensis NBRC 104936</name>
    <dbReference type="NCBI Taxonomy" id="1219043"/>
    <lineage>
        <taxon>Bacteria</taxon>
        <taxon>Pseudomonadati</taxon>
        <taxon>Pseudomonadota</taxon>
        <taxon>Alphaproteobacteria</taxon>
        <taxon>Sphingomonadales</taxon>
        <taxon>Sphingomonadaceae</taxon>
        <taxon>Sphingomonas</taxon>
    </lineage>
</organism>
<dbReference type="STRING" id="1219043.SCH01S_01_00060"/>
<gene>
    <name evidence="1" type="ORF">SCH01S_01_00060</name>
</gene>
<accession>A0A0E9MJZ4</accession>
<protein>
    <recommendedName>
        <fullName evidence="3">GIY-YIG domain-containing protein</fullName>
    </recommendedName>
</protein>
<evidence type="ECO:0000313" key="1">
    <source>
        <dbReference type="EMBL" id="GAO37843.1"/>
    </source>
</evidence>
<dbReference type="AlphaFoldDB" id="A0A0E9MJZ4"/>
<comment type="caution">
    <text evidence="1">The sequence shown here is derived from an EMBL/GenBank/DDBJ whole genome shotgun (WGS) entry which is preliminary data.</text>
</comment>
<dbReference type="Proteomes" id="UP000033202">
    <property type="component" value="Unassembled WGS sequence"/>
</dbReference>
<name>A0A0E9MJZ4_9SPHN</name>
<reference evidence="1 2" key="1">
    <citation type="submission" date="2015-04" db="EMBL/GenBank/DDBJ databases">
        <title>Whole genome shotgun sequence of Sphingomonas changbaiensis NBRC 104936.</title>
        <authorList>
            <person name="Katano-Makiyama Y."/>
            <person name="Hosoyama A."/>
            <person name="Hashimoto M."/>
            <person name="Noguchi M."/>
            <person name="Tsuchikane K."/>
            <person name="Ohji S."/>
            <person name="Yamazoe A."/>
            <person name="Ichikawa N."/>
            <person name="Kimura A."/>
            <person name="Fujita N."/>
        </authorList>
    </citation>
    <scope>NUCLEOTIDE SEQUENCE [LARGE SCALE GENOMIC DNA]</scope>
    <source>
        <strain evidence="1 2">NBRC 104936</strain>
    </source>
</reference>
<dbReference type="EMBL" id="BBWU01000001">
    <property type="protein sequence ID" value="GAO37843.1"/>
    <property type="molecule type" value="Genomic_DNA"/>
</dbReference>
<sequence length="124" mass="13904">MVAVERTGPEWIKKAEGIARSFRATTVGERGASHSVYVILLHDTARNGRWGLYVGQTSRDPDWRFDQHKAGYKASGAVRRFGVRLLPNLVDHLNPMKRWESLELEAALAEALRDAGIPWIEGGH</sequence>